<proteinExistence type="predicted"/>
<dbReference type="EMBL" id="JBELPZ010000002">
    <property type="protein sequence ID" value="MFL9843351.1"/>
    <property type="molecule type" value="Genomic_DNA"/>
</dbReference>
<dbReference type="InterPro" id="IPR025334">
    <property type="entry name" value="DUF4240"/>
</dbReference>
<feature type="domain" description="DUF4240" evidence="1">
    <location>
        <begin position="32"/>
        <end position="155"/>
    </location>
</feature>
<dbReference type="Proteomes" id="UP001629156">
    <property type="component" value="Unassembled WGS sequence"/>
</dbReference>
<gene>
    <name evidence="2" type="ORF">ABS766_02855</name>
</gene>
<protein>
    <submittedName>
        <fullName evidence="2">DUF4240 domain-containing protein</fullName>
    </submittedName>
</protein>
<evidence type="ECO:0000313" key="2">
    <source>
        <dbReference type="EMBL" id="MFL9843351.1"/>
    </source>
</evidence>
<name>A0ABW8YSS6_9FLAO</name>
<reference evidence="2 3" key="1">
    <citation type="submission" date="2024-06" db="EMBL/GenBank/DDBJ databases">
        <authorList>
            <person name="Kaempfer P."/>
            <person name="Viver T."/>
        </authorList>
    </citation>
    <scope>NUCLEOTIDE SEQUENCE [LARGE SCALE GENOMIC DNA]</scope>
    <source>
        <strain evidence="2 3">ST-119</strain>
    </source>
</reference>
<sequence>MNLFRKLFAKDKKVQHDSLTPARHFDNTEALMDEDTFWLIIQSTKDKADNDYQKQQGLLKTELLKLSPEEIILFNNRFRYFRGESYHWDLWGAIYIINGGCGDDSFNDFREWVIAQGKDFYYKTIKNPETLAELNREEIDEDWEGFGYIPNDAFNEITGQDIPNAFKENFEIKGEKWEEDSDVLKEKFPNVAAKFPEYI</sequence>
<dbReference type="Pfam" id="PF14024">
    <property type="entry name" value="DUF4240"/>
    <property type="match status" value="1"/>
</dbReference>
<dbReference type="RefSeq" id="WP_408083598.1">
    <property type="nucleotide sequence ID" value="NZ_JBELPZ010000002.1"/>
</dbReference>
<evidence type="ECO:0000259" key="1">
    <source>
        <dbReference type="Pfam" id="PF14024"/>
    </source>
</evidence>
<keyword evidence="3" id="KW-1185">Reference proteome</keyword>
<comment type="caution">
    <text evidence="2">The sequence shown here is derived from an EMBL/GenBank/DDBJ whole genome shotgun (WGS) entry which is preliminary data.</text>
</comment>
<accession>A0ABW8YSS6</accession>
<evidence type="ECO:0000313" key="3">
    <source>
        <dbReference type="Proteomes" id="UP001629156"/>
    </source>
</evidence>
<organism evidence="2 3">
    <name type="scientific">Flavobacterium rhizosphaerae</name>
    <dbReference type="NCBI Taxonomy" id="3163298"/>
    <lineage>
        <taxon>Bacteria</taxon>
        <taxon>Pseudomonadati</taxon>
        <taxon>Bacteroidota</taxon>
        <taxon>Flavobacteriia</taxon>
        <taxon>Flavobacteriales</taxon>
        <taxon>Flavobacteriaceae</taxon>
        <taxon>Flavobacterium</taxon>
    </lineage>
</organism>